<dbReference type="HOGENOM" id="CLU_155106_1_0_9"/>
<feature type="transmembrane region" description="Helical" evidence="1">
    <location>
        <begin position="52"/>
        <end position="71"/>
    </location>
</feature>
<dbReference type="RefSeq" id="WP_046306598.1">
    <property type="nucleotide sequence ID" value="NZ_KQ034000.1"/>
</dbReference>
<evidence type="ECO:0000313" key="3">
    <source>
        <dbReference type="Proteomes" id="UP000033682"/>
    </source>
</evidence>
<keyword evidence="3" id="KW-1185">Reference proteome</keyword>
<evidence type="ECO:0000313" key="2">
    <source>
        <dbReference type="EMBL" id="KJY61238.1"/>
    </source>
</evidence>
<comment type="caution">
    <text evidence="2">The sequence shown here is derived from an EMBL/GenBank/DDBJ whole genome shotgun (WGS) entry which is preliminary data.</text>
</comment>
<keyword evidence="1" id="KW-0472">Membrane</keyword>
<keyword evidence="1" id="KW-1133">Transmembrane helix</keyword>
<protein>
    <submittedName>
        <fullName evidence="2">Integral membrane protein</fullName>
    </submittedName>
</protein>
<organism evidence="2 3">
    <name type="scientific">Lactobacillus apis</name>
    <dbReference type="NCBI Taxonomy" id="303541"/>
    <lineage>
        <taxon>Bacteria</taxon>
        <taxon>Bacillati</taxon>
        <taxon>Bacillota</taxon>
        <taxon>Bacilli</taxon>
        <taxon>Lactobacillales</taxon>
        <taxon>Lactobacillaceae</taxon>
        <taxon>Lactobacillus</taxon>
    </lineage>
</organism>
<dbReference type="STRING" id="303541.JF72_05160"/>
<keyword evidence="1" id="KW-0812">Transmembrane</keyword>
<dbReference type="AlphaFoldDB" id="A0A0F4LSB1"/>
<proteinExistence type="predicted"/>
<dbReference type="PATRIC" id="fig|303541.3.peg.669"/>
<dbReference type="Proteomes" id="UP000033682">
    <property type="component" value="Unassembled WGS sequence"/>
</dbReference>
<dbReference type="EMBL" id="JXLG01000005">
    <property type="protein sequence ID" value="KJY61238.1"/>
    <property type="molecule type" value="Genomic_DNA"/>
</dbReference>
<gene>
    <name evidence="2" type="ORF">JF72_05160</name>
</gene>
<name>A0A0F4LSB1_9LACO</name>
<sequence>MIYIACGSVIMVVGIIWLINPPRKPHPLYGYYSYLAQTNSTSFKFAQKKASLYFILFGGIQLLIGVGVHLLNWDRYFLIWLLTFYLFLVFPIMATEKSLKKFLINRHELPHDYVNPDDVKHERTKGFRDQK</sequence>
<reference evidence="2 3" key="1">
    <citation type="submission" date="2015-01" db="EMBL/GenBank/DDBJ databases">
        <title>Comparative genomics of the lactic acid bacteria isolated from the honey bee gut.</title>
        <authorList>
            <person name="Ellegaard K.M."/>
            <person name="Tamarit D."/>
            <person name="Javelind E."/>
            <person name="Olofsson T."/>
            <person name="Andersson S.G."/>
            <person name="Vasquez A."/>
        </authorList>
    </citation>
    <scope>NUCLEOTIDE SEQUENCE [LARGE SCALE GENOMIC DNA]</scope>
    <source>
        <strain evidence="2 3">Hma11</strain>
    </source>
</reference>
<accession>A0A0F4LSB1</accession>
<evidence type="ECO:0000256" key="1">
    <source>
        <dbReference type="SAM" id="Phobius"/>
    </source>
</evidence>
<feature type="transmembrane region" description="Helical" evidence="1">
    <location>
        <begin position="77"/>
        <end position="94"/>
    </location>
</feature>